<dbReference type="PANTHER" id="PTHR43464:SF19">
    <property type="entry name" value="UBIQUINONE BIOSYNTHESIS O-METHYLTRANSFERASE, MITOCHONDRIAL"/>
    <property type="match status" value="1"/>
</dbReference>
<evidence type="ECO:0000256" key="1">
    <source>
        <dbReference type="ARBA" id="ARBA00022603"/>
    </source>
</evidence>
<comment type="caution">
    <text evidence="5">The sequence shown here is derived from an EMBL/GenBank/DDBJ whole genome shotgun (WGS) entry which is preliminary data.</text>
</comment>
<reference evidence="6" key="1">
    <citation type="journal article" date="2019" name="Int. J. Syst. Evol. Microbiol.">
        <title>The Global Catalogue of Microorganisms (GCM) 10K type strain sequencing project: providing services to taxonomists for standard genome sequencing and annotation.</title>
        <authorList>
            <consortium name="The Broad Institute Genomics Platform"/>
            <consortium name="The Broad Institute Genome Sequencing Center for Infectious Disease"/>
            <person name="Wu L."/>
            <person name="Ma J."/>
        </authorList>
    </citation>
    <scope>NUCLEOTIDE SEQUENCE [LARGE SCALE GENOMIC DNA]</scope>
    <source>
        <strain evidence="6">KCTC 52606</strain>
    </source>
</reference>
<evidence type="ECO:0000313" key="6">
    <source>
        <dbReference type="Proteomes" id="UP001595378"/>
    </source>
</evidence>
<dbReference type="InterPro" id="IPR041698">
    <property type="entry name" value="Methyltransf_25"/>
</dbReference>
<evidence type="ECO:0000313" key="5">
    <source>
        <dbReference type="EMBL" id="MFC3101212.1"/>
    </source>
</evidence>
<keyword evidence="2 5" id="KW-0808">Transferase</keyword>
<evidence type="ECO:0000256" key="3">
    <source>
        <dbReference type="ARBA" id="ARBA00022691"/>
    </source>
</evidence>
<protein>
    <submittedName>
        <fullName evidence="5">Class I SAM-dependent methyltransferase</fullName>
        <ecNumber evidence="5">2.1.1.-</ecNumber>
    </submittedName>
</protein>
<accession>A0ABV7EES0</accession>
<dbReference type="Pfam" id="PF13649">
    <property type="entry name" value="Methyltransf_25"/>
    <property type="match status" value="1"/>
</dbReference>
<sequence length="219" mass="23065">MSDQSFTPALGWLGSVGIYDRAIRLLTREQVWRAALLRQVAPQAGELILDVGCGTGTFAIMLKRLCPAARVVALDPDSDVLRIASRKGMEAGVSIEWRQGFATDAEALGATADKAVSSLVFHQVPMAGKRAGIAAMFAAVRQGGEVHIADYASQSSFMRAMFRLTVQQIDGVADTQPNADGALEAILSNQSGAPVGPTRAIPTPTGAISLFKVQKPGSL</sequence>
<dbReference type="CDD" id="cd02440">
    <property type="entry name" value="AdoMet_MTases"/>
    <property type="match status" value="1"/>
</dbReference>
<dbReference type="RefSeq" id="WP_336919422.1">
    <property type="nucleotide sequence ID" value="NZ_JBANRN010000010.1"/>
</dbReference>
<keyword evidence="3" id="KW-0949">S-adenosyl-L-methionine</keyword>
<keyword evidence="6" id="KW-1185">Reference proteome</keyword>
<dbReference type="PANTHER" id="PTHR43464">
    <property type="entry name" value="METHYLTRANSFERASE"/>
    <property type="match status" value="1"/>
</dbReference>
<dbReference type="SUPFAM" id="SSF53335">
    <property type="entry name" value="S-adenosyl-L-methionine-dependent methyltransferases"/>
    <property type="match status" value="1"/>
</dbReference>
<proteinExistence type="predicted"/>
<dbReference type="Gene3D" id="3.40.50.150">
    <property type="entry name" value="Vaccinia Virus protein VP39"/>
    <property type="match status" value="1"/>
</dbReference>
<feature type="domain" description="Methyltransferase" evidence="4">
    <location>
        <begin position="48"/>
        <end position="144"/>
    </location>
</feature>
<gene>
    <name evidence="5" type="ORF">ACFODK_09945</name>
</gene>
<dbReference type="InterPro" id="IPR029063">
    <property type="entry name" value="SAM-dependent_MTases_sf"/>
</dbReference>
<dbReference type="EC" id="2.1.1.-" evidence="5"/>
<keyword evidence="1 5" id="KW-0489">Methyltransferase</keyword>
<dbReference type="EMBL" id="JBHRSU010000031">
    <property type="protein sequence ID" value="MFC3101212.1"/>
    <property type="molecule type" value="Genomic_DNA"/>
</dbReference>
<dbReference type="Proteomes" id="UP001595378">
    <property type="component" value="Unassembled WGS sequence"/>
</dbReference>
<dbReference type="GO" id="GO:0032259">
    <property type="term" value="P:methylation"/>
    <property type="evidence" value="ECO:0007669"/>
    <property type="project" value="UniProtKB-KW"/>
</dbReference>
<dbReference type="GO" id="GO:0008168">
    <property type="term" value="F:methyltransferase activity"/>
    <property type="evidence" value="ECO:0007669"/>
    <property type="project" value="UniProtKB-KW"/>
</dbReference>
<organism evidence="5 6">
    <name type="scientific">Alteraurantiacibacter lauratis</name>
    <dbReference type="NCBI Taxonomy" id="2054627"/>
    <lineage>
        <taxon>Bacteria</taxon>
        <taxon>Pseudomonadati</taxon>
        <taxon>Pseudomonadota</taxon>
        <taxon>Alphaproteobacteria</taxon>
        <taxon>Sphingomonadales</taxon>
        <taxon>Erythrobacteraceae</taxon>
        <taxon>Alteraurantiacibacter</taxon>
    </lineage>
</organism>
<evidence type="ECO:0000259" key="4">
    <source>
        <dbReference type="Pfam" id="PF13649"/>
    </source>
</evidence>
<evidence type="ECO:0000256" key="2">
    <source>
        <dbReference type="ARBA" id="ARBA00022679"/>
    </source>
</evidence>
<name>A0ABV7EES0_9SPHN</name>